<evidence type="ECO:0000313" key="3">
    <source>
        <dbReference type="EMBL" id="CAH1789919.1"/>
    </source>
</evidence>
<feature type="compositionally biased region" description="Basic and acidic residues" evidence="2">
    <location>
        <begin position="1128"/>
        <end position="1139"/>
    </location>
</feature>
<dbReference type="GO" id="GO:0008154">
    <property type="term" value="P:actin polymerization or depolymerization"/>
    <property type="evidence" value="ECO:0007669"/>
    <property type="project" value="TreeGrafter"/>
</dbReference>
<feature type="compositionally biased region" description="Polar residues" evidence="2">
    <location>
        <begin position="465"/>
        <end position="483"/>
    </location>
</feature>
<feature type="region of interest" description="Disordered" evidence="2">
    <location>
        <begin position="1622"/>
        <end position="1678"/>
    </location>
</feature>
<accession>A0A8J1XS01</accession>
<evidence type="ECO:0000256" key="2">
    <source>
        <dbReference type="SAM" id="MobiDB-lite"/>
    </source>
</evidence>
<reference evidence="3" key="1">
    <citation type="submission" date="2022-03" db="EMBL/GenBank/DDBJ databases">
        <authorList>
            <person name="Martin C."/>
        </authorList>
    </citation>
    <scope>NUCLEOTIDE SEQUENCE</scope>
</reference>
<feature type="compositionally biased region" description="Basic and acidic residues" evidence="2">
    <location>
        <begin position="1694"/>
        <end position="1716"/>
    </location>
</feature>
<feature type="compositionally biased region" description="Polar residues" evidence="2">
    <location>
        <begin position="1653"/>
        <end position="1665"/>
    </location>
</feature>
<feature type="compositionally biased region" description="Basic and acidic residues" evidence="2">
    <location>
        <begin position="427"/>
        <end position="441"/>
    </location>
</feature>
<feature type="compositionally biased region" description="Low complexity" evidence="2">
    <location>
        <begin position="377"/>
        <end position="387"/>
    </location>
</feature>
<feature type="compositionally biased region" description="Basic and acidic residues" evidence="2">
    <location>
        <begin position="1386"/>
        <end position="1418"/>
    </location>
</feature>
<feature type="compositionally biased region" description="Polar residues" evidence="2">
    <location>
        <begin position="1005"/>
        <end position="1017"/>
    </location>
</feature>
<dbReference type="PANTHER" id="PTHR11977:SF45">
    <property type="entry name" value="SUPERVILLIN"/>
    <property type="match status" value="1"/>
</dbReference>
<feature type="compositionally biased region" description="Polar residues" evidence="2">
    <location>
        <begin position="1044"/>
        <end position="1055"/>
    </location>
</feature>
<feature type="compositionally biased region" description="Basic residues" evidence="2">
    <location>
        <begin position="453"/>
        <end position="462"/>
    </location>
</feature>
<dbReference type="GO" id="GO:0051015">
    <property type="term" value="F:actin filament binding"/>
    <property type="evidence" value="ECO:0007669"/>
    <property type="project" value="InterPro"/>
</dbReference>
<feature type="compositionally biased region" description="Basic and acidic residues" evidence="2">
    <location>
        <begin position="612"/>
        <end position="624"/>
    </location>
</feature>
<dbReference type="GO" id="GO:0005546">
    <property type="term" value="F:phosphatidylinositol-4,5-bisphosphate binding"/>
    <property type="evidence" value="ECO:0007669"/>
    <property type="project" value="TreeGrafter"/>
</dbReference>
<dbReference type="InterPro" id="IPR007122">
    <property type="entry name" value="Villin/Gelsolin"/>
</dbReference>
<dbReference type="InterPro" id="IPR029006">
    <property type="entry name" value="ADF-H/Gelsolin-like_dom_sf"/>
</dbReference>
<feature type="compositionally biased region" description="Polar residues" evidence="2">
    <location>
        <begin position="716"/>
        <end position="728"/>
    </location>
</feature>
<feature type="compositionally biased region" description="Polar residues" evidence="2">
    <location>
        <begin position="1364"/>
        <end position="1385"/>
    </location>
</feature>
<dbReference type="GO" id="GO:0051016">
    <property type="term" value="P:barbed-end actin filament capping"/>
    <property type="evidence" value="ECO:0007669"/>
    <property type="project" value="TreeGrafter"/>
</dbReference>
<proteinExistence type="inferred from homology"/>
<feature type="region of interest" description="Disordered" evidence="2">
    <location>
        <begin position="1119"/>
        <end position="1243"/>
    </location>
</feature>
<feature type="compositionally biased region" description="Low complexity" evidence="2">
    <location>
        <begin position="177"/>
        <end position="193"/>
    </location>
</feature>
<feature type="region of interest" description="Disordered" evidence="2">
    <location>
        <begin position="1693"/>
        <end position="1717"/>
    </location>
</feature>
<name>A0A8J1XS01_OWEFU</name>
<dbReference type="InterPro" id="IPR007123">
    <property type="entry name" value="Gelsolin-like_dom"/>
</dbReference>
<protein>
    <submittedName>
        <fullName evidence="3">Uncharacterized protein</fullName>
    </submittedName>
</protein>
<dbReference type="GO" id="GO:0005737">
    <property type="term" value="C:cytoplasm"/>
    <property type="evidence" value="ECO:0007669"/>
    <property type="project" value="TreeGrafter"/>
</dbReference>
<keyword evidence="4" id="KW-1185">Reference proteome</keyword>
<feature type="compositionally biased region" description="Low complexity" evidence="2">
    <location>
        <begin position="293"/>
        <end position="308"/>
    </location>
</feature>
<feature type="compositionally biased region" description="Polar residues" evidence="2">
    <location>
        <begin position="625"/>
        <end position="636"/>
    </location>
</feature>
<feature type="compositionally biased region" description="Basic and acidic residues" evidence="2">
    <location>
        <begin position="543"/>
        <end position="571"/>
    </location>
</feature>
<feature type="region of interest" description="Disordered" evidence="2">
    <location>
        <begin position="1451"/>
        <end position="1535"/>
    </location>
</feature>
<feature type="compositionally biased region" description="Basic and acidic residues" evidence="2">
    <location>
        <begin position="662"/>
        <end position="674"/>
    </location>
</feature>
<feature type="compositionally biased region" description="Basic residues" evidence="2">
    <location>
        <begin position="1140"/>
        <end position="1157"/>
    </location>
</feature>
<feature type="compositionally biased region" description="Polar residues" evidence="2">
    <location>
        <begin position="199"/>
        <end position="213"/>
    </location>
</feature>
<dbReference type="Pfam" id="PF00626">
    <property type="entry name" value="Gelsolin"/>
    <property type="match status" value="3"/>
</dbReference>
<feature type="compositionally biased region" description="Basic and acidic residues" evidence="2">
    <location>
        <begin position="143"/>
        <end position="161"/>
    </location>
</feature>
<dbReference type="OrthoDB" id="28894at2759"/>
<feature type="compositionally biased region" description="Acidic residues" evidence="2">
    <location>
        <begin position="766"/>
        <end position="775"/>
    </location>
</feature>
<dbReference type="Pfam" id="PF02209">
    <property type="entry name" value="VHP"/>
    <property type="match status" value="1"/>
</dbReference>
<feature type="compositionally biased region" description="Polar residues" evidence="2">
    <location>
        <begin position="221"/>
        <end position="236"/>
    </location>
</feature>
<gene>
    <name evidence="3" type="ORF">OFUS_LOCUS15197</name>
</gene>
<dbReference type="GO" id="GO:0051014">
    <property type="term" value="P:actin filament severing"/>
    <property type="evidence" value="ECO:0007669"/>
    <property type="project" value="TreeGrafter"/>
</dbReference>
<feature type="compositionally biased region" description="Polar residues" evidence="2">
    <location>
        <begin position="1419"/>
        <end position="1433"/>
    </location>
</feature>
<feature type="region of interest" description="Disordered" evidence="2">
    <location>
        <begin position="1005"/>
        <end position="1080"/>
    </location>
</feature>
<feature type="compositionally biased region" description="Polar residues" evidence="2">
    <location>
        <begin position="1232"/>
        <end position="1241"/>
    </location>
</feature>
<dbReference type="SUPFAM" id="SSF47050">
    <property type="entry name" value="VHP, Villin headpiece domain"/>
    <property type="match status" value="1"/>
</dbReference>
<dbReference type="SMART" id="SM00153">
    <property type="entry name" value="VHP"/>
    <property type="match status" value="1"/>
</dbReference>
<feature type="region of interest" description="Disordered" evidence="2">
    <location>
        <begin position="100"/>
        <end position="119"/>
    </location>
</feature>
<dbReference type="InterPro" id="IPR003128">
    <property type="entry name" value="Villin_headpiece"/>
</dbReference>
<evidence type="ECO:0000313" key="4">
    <source>
        <dbReference type="Proteomes" id="UP000749559"/>
    </source>
</evidence>
<dbReference type="Gene3D" id="3.40.20.10">
    <property type="entry name" value="Severin"/>
    <property type="match status" value="5"/>
</dbReference>
<feature type="compositionally biased region" description="Basic and acidic residues" evidence="2">
    <location>
        <begin position="1483"/>
        <end position="1492"/>
    </location>
</feature>
<feature type="compositionally biased region" description="Basic and acidic residues" evidence="2">
    <location>
        <begin position="1023"/>
        <end position="1042"/>
    </location>
</feature>
<dbReference type="SMART" id="SM00262">
    <property type="entry name" value="GEL"/>
    <property type="match status" value="4"/>
</dbReference>
<feature type="compositionally biased region" description="Basic and acidic residues" evidence="2">
    <location>
        <begin position="1169"/>
        <end position="1182"/>
    </location>
</feature>
<dbReference type="Proteomes" id="UP000749559">
    <property type="component" value="Unassembled WGS sequence"/>
</dbReference>
<dbReference type="InterPro" id="IPR036886">
    <property type="entry name" value="Villin_headpiece_dom_sf"/>
</dbReference>
<dbReference type="CDD" id="cd11293">
    <property type="entry name" value="gelsolin_S4_like"/>
    <property type="match status" value="1"/>
</dbReference>
<feature type="compositionally biased region" description="Acidic residues" evidence="2">
    <location>
        <begin position="1183"/>
        <end position="1192"/>
    </location>
</feature>
<sequence length="2635" mass="298838">EEKKRQEEKKCLEEQIRKQKVEEEKKQKARDQQKQLENERIKKAMEEQRRKEEIEQIKKRKQEEEEQKRKEQEEQRKRQILEEQKIRELEEQRRQQLLEEQKKRKEQEQQKRLQLEKQRQEEQMKLLEQRRKEQEILKQQELQKAKELREQRHKEDQEKVRQLKQLQQQKLKQKTISQQESLPTSPLSPSSKSQDNDLSKQSLDSLAGTQQSAVHEVETIKANTAMQVDNTSMNQHQSKDNKKAITSPAPGKKSVTQSQTKLQTQVSASDSDFDRPLLPLVPRPRIDEDSDSTDSSSISYASSTASSRSNRRKYRTRHQDAATRQQLGKDIHIKEDQISPRPHRRKKKDKSSKRKSPINRLDSPSAGPDPNRRSNDDSSLASDSSSSTRRHLRGRGLRNQTTPITNEELEQAEGLNKNSNEQASEMPRTKKDISELVKKFSDVSSSESESGTKKRIVIRRKRSDANANDITTPSQETVSTNATLKLRRTPERSQSFNVRKSPSPEKVVVLRRSGSLRGTDPSKQPASKIQDNELAKILNRRSRVLEQDEEQANKLEELENKLEEEKKERLNETNTVADAELSSMLKARRLQEDSPEEPPPTESSPSDSIPKQNERQIAETHSNDKTSQQGTIIKTNSLEKHEQPTVKPIINIEGAKPKQSVLKKDSIEESKPETKPVPTLQKDAPSAIDNSSKPNGQKPKSILKKSSSEEEVSLRTVLNPQDNDTPQDSLAVPSKSPRIVSPILGRKLPGGAELASVLEARRQLESESEQEENQEESGAISPSFMPQDGEEKPLSVAERIFQMKNKIEESNSKSGSGFGTPRTGAISPIPPRQEGSPPDLASFAPTIAEDQELLAKLSDVAANREKFQNIGAKRDRFQKLKNEDWRRKTQPVTLEELVKAESLDSVAAFRAEVMRKASTNLFKEQQTSKTKVPLVKGPVLSHPTSNEAEFPQPFSREKEKRRFRRKGDKGRYNTLPISLEDLSGIPETDTLNITKSKSFVELQTESIKEQQTQSFADIQSKFKSKDKPKRFAEKSKSFKDKQTAFLQQAKQTETPGATRPPPRRQLSRGMTPETDDNLDDLCIENISALKSEEEEEALRQLTLEMEVSDDDLTRLSVNAKSSVFSTKEQQEKAEAEAEHKPKKIKPAAKRFFRKRRDKERSQTQPVTIEEVKSASDIAKQEQDQNDSSEDELSQLSIAEKMKLFSAKKKSKPPPKVTTPVMKRKQRREKSRFQTQPVTNDEMQAAKISPLAMTLVKPPDPEILGGLRLKDQWELMAKHAEATLSQGSRPGSRSGSQTGSRSGSQPGSRSGSQPGSRSGSRTTSMTELTTSDDVDQPGTVAQHEPKQQVEENLETKQIPPIKGSIDNSNIKGILKPSTQSANNSDNVHSETVRSILKPETKSSPERHLVSSSEDNKSATDEMTSQVTSQLGSYRQSVVENLSIEPSVIKVDERDQLSSSAEEEIRTTKHIKNEAIAARRRSREMRKFQHERYHTQPIEGSGGEESPSSGRRAKPVTARHMTQPITPTEKVEAAENAFPDPLVKNKLGGSIADRLSNLHKSGVTEWQKRLLRQGKSPSPEVEIKFRNKPWLKGDRPTSIHDRLNHLKESSETWKQRVEEKDSEEFTVAGKLAKTGKQALPDTPVRLPPKSRISPRGSSFKLTKSGTESGDESLAFKNTPLPKSISLGDLNALVKSNSDEDKKKPEAPKTEVTEKKEVHVPSVNNEEFTAFFKSNLDNDEKLDVTVDDFDHLFIESNEMLLSTRKIRPQKRKAAGSRNPLKALSTHQNLQQTYTEVKTDIAEKEFKRVNKEKISVKAGLAEAALAGLASTEDFAKVNLRRSDSGNTTRKMQPYKDLMLMQIKGRRHVQTRLVAPTASSINSGDCFILVTSDRVFCWLGEYANVIEKAKANELADMIQKKKEMGCKCLKEAAIIPEKRQHLGQGKVFWELLGGKEPYEDMGPAEEDELYEMYMVETNAVYKVGDKKELVPYQEYWGSLPKYEMLDSKEVFVFDFGSELYVWQGKQATFEKRKLSLQLAQKLWEAEYDYTNCNINPISPLHTEENGGVPDKNNKRPDWALLGKVNQNMETLLFREKFSDWPDQSRLIAAKSRENPAENTNKPEAEALKAFDAKLMVAKPSNPVDLVLEGSHVGRGTKWLEDLDGIFREFEIVTLDVQEWHVLEYEHNLIAKPSHGQFHEGDTYVVRWQYMITQSGMKSLKGTASRHGGRTGREKCAYFFWQGQGSSITEKGASALMTVELDEERGPQVRVVQGRDPPCFLNLFDLMIIHIGKREEEETNTQGPWRLYLVRNELANESYLVEVKCFTTSLRSRASFLLLNVKTGLLYVWHGCKSPESARVNALGIANKLKKRCPEEVGLHEDASIIITEMEEGEEKNSWWVALEEKDQSIYNCLLKVSRPFTHTLRLFYMSSVSGVFEATELLNPARQDDVCSPFPFTQDDLYKASQPALFLVESDDCVYVWQGWWPEDGEGEENIKTGSAIARFNIDRKCAMETTLNYCKEIGHPETDAYLVYGGQESVTFTNLFPTWTDSNEARQAQIKDGKKSREPVPVKQILARLSRSRYSLEELQQEELPDGVDPGKLETYLSEEDFLDVLGIKRSEFNDLPGWKQTSLKRESGLF</sequence>
<dbReference type="PANTHER" id="PTHR11977">
    <property type="entry name" value="VILLIN"/>
    <property type="match status" value="1"/>
</dbReference>
<feature type="compositionally biased region" description="Basic residues" evidence="2">
    <location>
        <begin position="341"/>
        <end position="357"/>
    </location>
</feature>
<feature type="compositionally biased region" description="Basic and acidic residues" evidence="2">
    <location>
        <begin position="317"/>
        <end position="338"/>
    </location>
</feature>
<feature type="non-terminal residue" evidence="3">
    <location>
        <position position="1"/>
    </location>
</feature>
<feature type="compositionally biased region" description="Basic and acidic residues" evidence="2">
    <location>
        <begin position="1461"/>
        <end position="1471"/>
    </location>
</feature>
<feature type="region of interest" description="Disordered" evidence="2">
    <location>
        <begin position="924"/>
        <end position="974"/>
    </location>
</feature>
<feature type="region of interest" description="Disordered" evidence="2">
    <location>
        <begin position="1279"/>
        <end position="1433"/>
    </location>
</feature>
<feature type="compositionally biased region" description="Polar residues" evidence="2">
    <location>
        <begin position="254"/>
        <end position="270"/>
    </location>
</feature>
<dbReference type="Gene3D" id="1.10.950.10">
    <property type="entry name" value="Villin headpiece domain"/>
    <property type="match status" value="1"/>
</dbReference>
<dbReference type="EMBL" id="CAIIXF020000007">
    <property type="protein sequence ID" value="CAH1789919.1"/>
    <property type="molecule type" value="Genomic_DNA"/>
</dbReference>
<evidence type="ECO:0000256" key="1">
    <source>
        <dbReference type="ARBA" id="ARBA00008418"/>
    </source>
</evidence>
<comment type="similarity">
    <text evidence="1">Belongs to the villin/gelsolin family.</text>
</comment>
<feature type="region of interest" description="Disordered" evidence="2">
    <location>
        <begin position="20"/>
        <end position="70"/>
    </location>
</feature>
<dbReference type="PROSITE" id="PS51089">
    <property type="entry name" value="HP"/>
    <property type="match status" value="1"/>
</dbReference>
<feature type="compositionally biased region" description="Low complexity" evidence="2">
    <location>
        <begin position="1284"/>
        <end position="1323"/>
    </location>
</feature>
<feature type="region of interest" description="Disordered" evidence="2">
    <location>
        <begin position="143"/>
        <end position="843"/>
    </location>
</feature>
<organism evidence="3 4">
    <name type="scientific">Owenia fusiformis</name>
    <name type="common">Polychaete worm</name>
    <dbReference type="NCBI Taxonomy" id="6347"/>
    <lineage>
        <taxon>Eukaryota</taxon>
        <taxon>Metazoa</taxon>
        <taxon>Spiralia</taxon>
        <taxon>Lophotrochozoa</taxon>
        <taxon>Annelida</taxon>
        <taxon>Polychaeta</taxon>
        <taxon>Sedentaria</taxon>
        <taxon>Canalipalpata</taxon>
        <taxon>Sabellida</taxon>
        <taxon>Oweniida</taxon>
        <taxon>Oweniidae</taxon>
        <taxon>Owenia</taxon>
    </lineage>
</organism>
<comment type="caution">
    <text evidence="3">The sequence shown here is derived from an EMBL/GenBank/DDBJ whole genome shotgun (WGS) entry which is preliminary data.</text>
</comment>
<dbReference type="SUPFAM" id="SSF55753">
    <property type="entry name" value="Actin depolymerizing proteins"/>
    <property type="match status" value="5"/>
</dbReference>
<dbReference type="GO" id="GO:0015629">
    <property type="term" value="C:actin cytoskeleton"/>
    <property type="evidence" value="ECO:0007669"/>
    <property type="project" value="TreeGrafter"/>
</dbReference>